<dbReference type="AlphaFoldDB" id="A0A938X924"/>
<reference evidence="5" key="2">
    <citation type="journal article" date="2021" name="Sci. Rep.">
        <title>The distribution of antibiotic resistance genes in chicken gut microbiota commensals.</title>
        <authorList>
            <person name="Juricova H."/>
            <person name="Matiasovicova J."/>
            <person name="Kubasova T."/>
            <person name="Cejkova D."/>
            <person name="Rychlik I."/>
        </authorList>
    </citation>
    <scope>NUCLEOTIDE SEQUENCE</scope>
    <source>
        <strain evidence="5">An559</strain>
    </source>
</reference>
<evidence type="ECO:0000313" key="5">
    <source>
        <dbReference type="EMBL" id="MBM6920899.1"/>
    </source>
</evidence>
<sequence>MNKVLRILEENARYTNEEIAMMTGKTAVEVAEEIDRLEKDGVIRGYKAIVDRDRLSDEMPNMVSAIIELRVTPKRDAGFDEIAEKIAQYSEVEDVYLMSGGYDLALTITAKSFKDIALFVSQRLATLDSVLSTATHFILSRYKEKGVVLHTGQTDEREGNWF</sequence>
<keyword evidence="3" id="KW-0804">Transcription</keyword>
<feature type="domain" description="HTH asnC-type" evidence="4">
    <location>
        <begin position="3"/>
        <end position="80"/>
    </location>
</feature>
<dbReference type="SUPFAM" id="SSF46785">
    <property type="entry name" value="Winged helix' DNA-binding domain"/>
    <property type="match status" value="1"/>
</dbReference>
<dbReference type="InterPro" id="IPR050684">
    <property type="entry name" value="HTH-Siroheme_Decarb"/>
</dbReference>
<evidence type="ECO:0000313" key="6">
    <source>
        <dbReference type="Proteomes" id="UP000774750"/>
    </source>
</evidence>
<evidence type="ECO:0000259" key="4">
    <source>
        <dbReference type="PROSITE" id="PS50956"/>
    </source>
</evidence>
<dbReference type="EMBL" id="JACJKY010000009">
    <property type="protein sequence ID" value="MBM6920899.1"/>
    <property type="molecule type" value="Genomic_DNA"/>
</dbReference>
<keyword evidence="6" id="KW-1185">Reference proteome</keyword>
<dbReference type="InterPro" id="IPR000485">
    <property type="entry name" value="AsnC-type_HTH_dom"/>
</dbReference>
<dbReference type="InterPro" id="IPR019887">
    <property type="entry name" value="Tscrpt_reg_AsnC/Lrp_C"/>
</dbReference>
<dbReference type="Pfam" id="PF13412">
    <property type="entry name" value="HTH_24"/>
    <property type="match status" value="1"/>
</dbReference>
<dbReference type="Pfam" id="PF01037">
    <property type="entry name" value="AsnC_trans_reg"/>
    <property type="match status" value="1"/>
</dbReference>
<dbReference type="SUPFAM" id="SSF54909">
    <property type="entry name" value="Dimeric alpha+beta barrel"/>
    <property type="match status" value="1"/>
</dbReference>
<dbReference type="SMART" id="SM00344">
    <property type="entry name" value="HTH_ASNC"/>
    <property type="match status" value="1"/>
</dbReference>
<evidence type="ECO:0000256" key="3">
    <source>
        <dbReference type="ARBA" id="ARBA00023163"/>
    </source>
</evidence>
<dbReference type="RefSeq" id="WP_204446312.1">
    <property type="nucleotide sequence ID" value="NZ_JACJKY010000009.1"/>
</dbReference>
<organism evidence="5 6">
    <name type="scientific">Merdimmobilis hominis</name>
    <dbReference type="NCBI Taxonomy" id="2897707"/>
    <lineage>
        <taxon>Bacteria</taxon>
        <taxon>Bacillati</taxon>
        <taxon>Bacillota</taxon>
        <taxon>Clostridia</taxon>
        <taxon>Eubacteriales</taxon>
        <taxon>Oscillospiraceae</taxon>
        <taxon>Merdimmobilis</taxon>
    </lineage>
</organism>
<evidence type="ECO:0000256" key="2">
    <source>
        <dbReference type="ARBA" id="ARBA00023125"/>
    </source>
</evidence>
<keyword evidence="1" id="KW-0805">Transcription regulation</keyword>
<proteinExistence type="predicted"/>
<keyword evidence="2" id="KW-0238">DNA-binding</keyword>
<dbReference type="InterPro" id="IPR019888">
    <property type="entry name" value="Tscrpt_reg_AsnC-like"/>
</dbReference>
<dbReference type="InterPro" id="IPR036388">
    <property type="entry name" value="WH-like_DNA-bd_sf"/>
</dbReference>
<name>A0A938X924_9FIRM</name>
<dbReference type="PANTHER" id="PTHR43413:SF7">
    <property type="entry name" value="HTH-TYPE TRANSCRIPTIONAL REGULATOR PTR2"/>
    <property type="match status" value="1"/>
</dbReference>
<dbReference type="Gene3D" id="3.30.70.920">
    <property type="match status" value="1"/>
</dbReference>
<dbReference type="Proteomes" id="UP000774750">
    <property type="component" value="Unassembled WGS sequence"/>
</dbReference>
<dbReference type="InterPro" id="IPR011008">
    <property type="entry name" value="Dimeric_a/b-barrel"/>
</dbReference>
<dbReference type="PANTHER" id="PTHR43413">
    <property type="entry name" value="TRANSCRIPTIONAL REGULATOR, ASNC FAMILY"/>
    <property type="match status" value="1"/>
</dbReference>
<dbReference type="GO" id="GO:0043565">
    <property type="term" value="F:sequence-specific DNA binding"/>
    <property type="evidence" value="ECO:0007669"/>
    <property type="project" value="InterPro"/>
</dbReference>
<dbReference type="Gene3D" id="1.10.10.10">
    <property type="entry name" value="Winged helix-like DNA-binding domain superfamily/Winged helix DNA-binding domain"/>
    <property type="match status" value="1"/>
</dbReference>
<accession>A0A938X924</accession>
<dbReference type="InterPro" id="IPR036390">
    <property type="entry name" value="WH_DNA-bd_sf"/>
</dbReference>
<gene>
    <name evidence="5" type="ORF">H6A12_07020</name>
</gene>
<reference evidence="5" key="1">
    <citation type="submission" date="2020-08" db="EMBL/GenBank/DDBJ databases">
        <authorList>
            <person name="Cejkova D."/>
            <person name="Kubasova T."/>
            <person name="Jahodarova E."/>
            <person name="Rychlik I."/>
        </authorList>
    </citation>
    <scope>NUCLEOTIDE SEQUENCE</scope>
    <source>
        <strain evidence="5">An559</strain>
    </source>
</reference>
<comment type="caution">
    <text evidence="5">The sequence shown here is derived from an EMBL/GenBank/DDBJ whole genome shotgun (WGS) entry which is preliminary data.</text>
</comment>
<protein>
    <submittedName>
        <fullName evidence="5">Lrp/AsnC family transcriptional regulator</fullName>
    </submittedName>
</protein>
<evidence type="ECO:0000256" key="1">
    <source>
        <dbReference type="ARBA" id="ARBA00023015"/>
    </source>
</evidence>
<dbReference type="PROSITE" id="PS50956">
    <property type="entry name" value="HTH_ASNC_2"/>
    <property type="match status" value="1"/>
</dbReference>